<dbReference type="PANTHER" id="PTHR10920:SF18">
    <property type="entry name" value="RRNA METHYLTRANSFERASE 2, MITOCHONDRIAL"/>
    <property type="match status" value="1"/>
</dbReference>
<evidence type="ECO:0000256" key="5">
    <source>
        <dbReference type="ARBA" id="ARBA00022691"/>
    </source>
</evidence>
<dbReference type="SUPFAM" id="SSF53335">
    <property type="entry name" value="S-adenosyl-L-methionine-dependent methyltransferases"/>
    <property type="match status" value="1"/>
</dbReference>
<dbReference type="Gene3D" id="3.40.50.150">
    <property type="entry name" value="Vaccinia Virus protein VP39"/>
    <property type="match status" value="1"/>
</dbReference>
<evidence type="ECO:0000259" key="8">
    <source>
        <dbReference type="Pfam" id="PF01728"/>
    </source>
</evidence>
<dbReference type="VEuPathDB" id="FungiDB:MUCCIDRAFT_81354"/>
<evidence type="ECO:0000256" key="3">
    <source>
        <dbReference type="ARBA" id="ARBA00022603"/>
    </source>
</evidence>
<dbReference type="GO" id="GO:0005739">
    <property type="term" value="C:mitochondrion"/>
    <property type="evidence" value="ECO:0007669"/>
    <property type="project" value="TreeGrafter"/>
</dbReference>
<accession>A0A168LCD9</accession>
<reference evidence="9 10" key="1">
    <citation type="submission" date="2015-06" db="EMBL/GenBank/DDBJ databases">
        <title>Expansion of signal transduction pathways in fungi by whole-genome duplication.</title>
        <authorList>
            <consortium name="DOE Joint Genome Institute"/>
            <person name="Corrochano L.M."/>
            <person name="Kuo A."/>
            <person name="Marcet-Houben M."/>
            <person name="Polaino S."/>
            <person name="Salamov A."/>
            <person name="Villalobos J.M."/>
            <person name="Alvarez M.I."/>
            <person name="Avalos J."/>
            <person name="Benito E.P."/>
            <person name="Benoit I."/>
            <person name="Burger G."/>
            <person name="Camino L.P."/>
            <person name="Canovas D."/>
            <person name="Cerda-Olmedo E."/>
            <person name="Cheng J.-F."/>
            <person name="Dominguez A."/>
            <person name="Elias M."/>
            <person name="Eslava A.P."/>
            <person name="Glaser F."/>
            <person name="Grimwood J."/>
            <person name="Gutierrez G."/>
            <person name="Heitman J."/>
            <person name="Henrissat B."/>
            <person name="Iturriaga E.A."/>
            <person name="Lang B.F."/>
            <person name="Lavin J.L."/>
            <person name="Lee S."/>
            <person name="Li W."/>
            <person name="Lindquist E."/>
            <person name="Lopez-Garcia S."/>
            <person name="Luque E.M."/>
            <person name="Marcos A.T."/>
            <person name="Martin J."/>
            <person name="Mccluskey K."/>
            <person name="Medina H.R."/>
            <person name="Miralles-Duran A."/>
            <person name="Miyazaki A."/>
            <person name="Munoz-Torres E."/>
            <person name="Oguiza J.A."/>
            <person name="Ohm R."/>
            <person name="Olmedo M."/>
            <person name="Orejas M."/>
            <person name="Ortiz-Castellanos L."/>
            <person name="Pisabarro A.G."/>
            <person name="Rodriguez-Romero J."/>
            <person name="Ruiz-Herrera J."/>
            <person name="Ruiz-Vazquez R."/>
            <person name="Sanz C."/>
            <person name="Schackwitz W."/>
            <person name="Schmutz J."/>
            <person name="Shahriari M."/>
            <person name="Shelest E."/>
            <person name="Silva-Franco F."/>
            <person name="Soanes D."/>
            <person name="Syed K."/>
            <person name="Tagua V.G."/>
            <person name="Talbot N.J."/>
            <person name="Thon M."/>
            <person name="De Vries R.P."/>
            <person name="Wiebenga A."/>
            <person name="Yadav J.S."/>
            <person name="Braun E.L."/>
            <person name="Baker S."/>
            <person name="Garre V."/>
            <person name="Horwitz B."/>
            <person name="Torres-Martinez S."/>
            <person name="Idnurm A."/>
            <person name="Herrera-Estrella A."/>
            <person name="Gabaldon T."/>
            <person name="Grigoriev I.V."/>
        </authorList>
    </citation>
    <scope>NUCLEOTIDE SEQUENCE [LARGE SCALE GENOMIC DNA]</scope>
    <source>
        <strain evidence="9 10">CBS 277.49</strain>
    </source>
</reference>
<dbReference type="InterPro" id="IPR050082">
    <property type="entry name" value="RNA_methyltr_RlmE"/>
</dbReference>
<name>A0A168LCD9_MUCCL</name>
<evidence type="ECO:0000313" key="9">
    <source>
        <dbReference type="EMBL" id="OAD03363.1"/>
    </source>
</evidence>
<dbReference type="PIRSF" id="PIRSF005461">
    <property type="entry name" value="23S_rRNA_mtase"/>
    <property type="match status" value="1"/>
</dbReference>
<proteinExistence type="inferred from homology"/>
<dbReference type="PANTHER" id="PTHR10920">
    <property type="entry name" value="RIBOSOMAL RNA METHYLTRANSFERASE"/>
    <property type="match status" value="1"/>
</dbReference>
<dbReference type="CDD" id="cd02440">
    <property type="entry name" value="AdoMet_MTases"/>
    <property type="match status" value="1"/>
</dbReference>
<dbReference type="AlphaFoldDB" id="A0A168LCD9"/>
<evidence type="ECO:0000256" key="2">
    <source>
        <dbReference type="ARBA" id="ARBA00022552"/>
    </source>
</evidence>
<keyword evidence="3" id="KW-0489">Methyltransferase</keyword>
<dbReference type="GO" id="GO:0008650">
    <property type="term" value="F:rRNA (uridine-2'-O-)-methyltransferase activity"/>
    <property type="evidence" value="ECO:0007669"/>
    <property type="project" value="TreeGrafter"/>
</dbReference>
<dbReference type="STRING" id="747725.A0A168LCD9"/>
<protein>
    <recommendedName>
        <fullName evidence="6">rRNA methyltransferase 2, mitochondrial</fullName>
    </recommendedName>
</protein>
<organism evidence="9 10">
    <name type="scientific">Mucor lusitanicus CBS 277.49</name>
    <dbReference type="NCBI Taxonomy" id="747725"/>
    <lineage>
        <taxon>Eukaryota</taxon>
        <taxon>Fungi</taxon>
        <taxon>Fungi incertae sedis</taxon>
        <taxon>Mucoromycota</taxon>
        <taxon>Mucoromycotina</taxon>
        <taxon>Mucoromycetes</taxon>
        <taxon>Mucorales</taxon>
        <taxon>Mucorineae</taxon>
        <taxon>Mucoraceae</taxon>
        <taxon>Mucor</taxon>
    </lineage>
</organism>
<dbReference type="Proteomes" id="UP000077051">
    <property type="component" value="Unassembled WGS sequence"/>
</dbReference>
<dbReference type="Pfam" id="PF01728">
    <property type="entry name" value="FtsJ"/>
    <property type="match status" value="1"/>
</dbReference>
<evidence type="ECO:0000256" key="1">
    <source>
        <dbReference type="ARBA" id="ARBA00009258"/>
    </source>
</evidence>
<evidence type="ECO:0000256" key="4">
    <source>
        <dbReference type="ARBA" id="ARBA00022679"/>
    </source>
</evidence>
<evidence type="ECO:0000256" key="6">
    <source>
        <dbReference type="ARBA" id="ARBA00041184"/>
    </source>
</evidence>
<evidence type="ECO:0000313" key="10">
    <source>
        <dbReference type="Proteomes" id="UP000077051"/>
    </source>
</evidence>
<dbReference type="OrthoDB" id="20105at2759"/>
<keyword evidence="5 7" id="KW-0949">S-adenosyl-L-methionine</keyword>
<dbReference type="InterPro" id="IPR002877">
    <property type="entry name" value="RNA_MeTrfase_FtsJ_dom"/>
</dbReference>
<feature type="active site" description="Proton acceptor" evidence="7">
    <location>
        <position position="170"/>
    </location>
</feature>
<dbReference type="HAMAP" id="MF_01547">
    <property type="entry name" value="RNA_methyltr_E"/>
    <property type="match status" value="1"/>
</dbReference>
<dbReference type="FunFam" id="3.40.50.150:FF:000005">
    <property type="entry name" value="Ribosomal RNA large subunit methyltransferase E"/>
    <property type="match status" value="1"/>
</dbReference>
<dbReference type="InterPro" id="IPR015507">
    <property type="entry name" value="rRNA-MeTfrase_E"/>
</dbReference>
<dbReference type="EMBL" id="AMYB01000004">
    <property type="protein sequence ID" value="OAD03363.1"/>
    <property type="molecule type" value="Genomic_DNA"/>
</dbReference>
<dbReference type="InterPro" id="IPR029063">
    <property type="entry name" value="SAM-dependent_MTases_sf"/>
</dbReference>
<keyword evidence="4" id="KW-0808">Transferase</keyword>
<gene>
    <name evidence="9" type="ORF">MUCCIDRAFT_81354</name>
</gene>
<comment type="caution">
    <text evidence="9">The sequence shown here is derived from an EMBL/GenBank/DDBJ whole genome shotgun (WGS) entry which is preliminary data.</text>
</comment>
<feature type="domain" description="Ribosomal RNA methyltransferase FtsJ" evidence="8">
    <location>
        <begin position="37"/>
        <end position="213"/>
    </location>
</feature>
<keyword evidence="10" id="KW-1185">Reference proteome</keyword>
<keyword evidence="2" id="KW-0698">rRNA processing</keyword>
<comment type="similarity">
    <text evidence="1">Belongs to the class I-like SAM-binding methyltransferase superfamily. RNA methyltransferase RlmE family.</text>
</comment>
<sequence>MIHSTPLFKRLYSTSSKNWMSRQAKDPYCKLAKANQYRARSAFKLIQINDKYRIIQRNDVVVDCGAAPGGWTQVAAERVTKKGLVIGIDLLPVDPIPNAHLIKGNFMRLKTQNAIRELLDGRSVDLVCSDMAPSFSGNHTADHARSMELCESALTFAEKVLSPGGSFVAKFLMGGTEHEFRKRLQTMFAKVKTEKPDASRKQSTEGFFVALGYKPLPKKIVAEDPEKESAAAVDSDTTKEKLKDMMIDNNQAKNDM</sequence>
<evidence type="ECO:0000256" key="7">
    <source>
        <dbReference type="PIRSR" id="PIRSR005461-1"/>
    </source>
</evidence>